<dbReference type="SUPFAM" id="SSF52540">
    <property type="entry name" value="P-loop containing nucleoside triphosphate hydrolases"/>
    <property type="match status" value="1"/>
</dbReference>
<evidence type="ECO:0000256" key="3">
    <source>
        <dbReference type="ARBA" id="ARBA00022840"/>
    </source>
</evidence>
<dbReference type="PANTHER" id="PTHR30258">
    <property type="entry name" value="TYPE II SECRETION SYSTEM PROTEIN GSPE-RELATED"/>
    <property type="match status" value="1"/>
</dbReference>
<organism evidence="5 6">
    <name type="scientific">Pseudomonas aeruginosa</name>
    <dbReference type="NCBI Taxonomy" id="287"/>
    <lineage>
        <taxon>Bacteria</taxon>
        <taxon>Pseudomonadati</taxon>
        <taxon>Pseudomonadota</taxon>
        <taxon>Gammaproteobacteria</taxon>
        <taxon>Pseudomonadales</taxon>
        <taxon>Pseudomonadaceae</taxon>
        <taxon>Pseudomonas</taxon>
    </lineage>
</organism>
<dbReference type="InterPro" id="IPR001482">
    <property type="entry name" value="T2SS/T4SS_dom"/>
</dbReference>
<dbReference type="AlphaFoldDB" id="A0A9P1R8F0"/>
<comment type="caution">
    <text evidence="5">The sequence shown here is derived from an EMBL/GenBank/DDBJ whole genome shotgun (WGS) entry which is preliminary data.</text>
</comment>
<dbReference type="GO" id="GO:0005524">
    <property type="term" value="F:ATP binding"/>
    <property type="evidence" value="ECO:0007669"/>
    <property type="project" value="UniProtKB-KW"/>
</dbReference>
<feature type="domain" description="Bacterial type II secretion system protein E" evidence="4">
    <location>
        <begin position="228"/>
        <end position="627"/>
    </location>
</feature>
<gene>
    <name evidence="5" type="primary">gspE</name>
    <name evidence="5" type="ORF">PAERUG_P19_London_7_VIM_2_05_10_05573</name>
</gene>
<dbReference type="Gene3D" id="3.40.50.300">
    <property type="entry name" value="P-loop containing nucleotide triphosphate hydrolases"/>
    <property type="match status" value="1"/>
</dbReference>
<evidence type="ECO:0000256" key="2">
    <source>
        <dbReference type="ARBA" id="ARBA00022741"/>
    </source>
</evidence>
<evidence type="ECO:0000259" key="4">
    <source>
        <dbReference type="Pfam" id="PF00437"/>
    </source>
</evidence>
<reference evidence="6" key="1">
    <citation type="submission" date="2015-06" db="EMBL/GenBank/DDBJ databases">
        <authorList>
            <person name="Radhakrishnan Rajesh"/>
            <person name="Underwood Anthony"/>
            <person name="Al-Shahib Ali"/>
        </authorList>
    </citation>
    <scope>NUCLEOTIDE SEQUENCE [LARGE SCALE GENOMIC DNA]</scope>
    <source>
        <strain evidence="6">P19_London_7_VIM_2_05_10</strain>
    </source>
</reference>
<evidence type="ECO:0000313" key="5">
    <source>
        <dbReference type="EMBL" id="CRP79680.1"/>
    </source>
</evidence>
<proteinExistence type="inferred from homology"/>
<dbReference type="Pfam" id="PF00437">
    <property type="entry name" value="T2SSE"/>
    <property type="match status" value="1"/>
</dbReference>
<protein>
    <submittedName>
        <fullName evidence="5">Type II secretion system protein E</fullName>
    </submittedName>
</protein>
<dbReference type="GO" id="GO:0005886">
    <property type="term" value="C:plasma membrane"/>
    <property type="evidence" value="ECO:0007669"/>
    <property type="project" value="TreeGrafter"/>
</dbReference>
<comment type="similarity">
    <text evidence="1">Belongs to the GSP E family.</text>
</comment>
<dbReference type="RefSeq" id="WP_043101021.1">
    <property type="nucleotide sequence ID" value="NZ_CAADND010000127.1"/>
</dbReference>
<dbReference type="PANTHER" id="PTHR30258:SF2">
    <property type="entry name" value="COMG OPERON PROTEIN 1"/>
    <property type="match status" value="1"/>
</dbReference>
<dbReference type="Proteomes" id="UP000045039">
    <property type="component" value="Unassembled WGS sequence"/>
</dbReference>
<dbReference type="EMBL" id="CVVU01000245">
    <property type="protein sequence ID" value="CRP79680.1"/>
    <property type="molecule type" value="Genomic_DNA"/>
</dbReference>
<dbReference type="GO" id="GO:0016887">
    <property type="term" value="F:ATP hydrolysis activity"/>
    <property type="evidence" value="ECO:0007669"/>
    <property type="project" value="TreeGrafter"/>
</dbReference>
<evidence type="ECO:0000256" key="1">
    <source>
        <dbReference type="ARBA" id="ARBA00006611"/>
    </source>
</evidence>
<name>A0A9P1R8F0_PSEAI</name>
<keyword evidence="2" id="KW-0547">Nucleotide-binding</keyword>
<sequence length="631" mass="70585">MTSHESTSDIQAQQLCRTWGWEANPPACLLEHAQTIMRVNPQRLVKIGQIAVKLGLVTNQEIEARLAEQHDGEQILAFLGRIFPAKIKPRMQQILAISKHLAYYETIPDQLLIHEVLKNTDAVRQRCDQLDAVLLIQDNVRPILLFTDSERLLHFRQQGAEEQAKCAILRALTQEGGNKVVPRDILLGLSSRSEISNRLMPLRGESKASAETSAAGKLFYREKQKGERHKLFVEVLEKGIELKASDVSIEAERDGTGKVTYRIDGLREYSYRINAEERQTLVSFAESLSGANPQNIVLRKPVTGRVSYRGEQYNFDMRCSFIPGDRRDTAGDNDTRMSVSMRYLPQEDGDGIVKIEKLNFEPDVLAHLKKALGVESGVILLVGPTNSGKSTTIGGFLGLHYLLYGDTKKRLSLEDPVERNFKGVEQFSLPDAESFTLFLEGFLRHDPDVIFIGEVRSAAAALVATRAAKTGHLVLTTFHAPSPIEGYAGVAHLMEEKREYDLLQSLVMIISQRLVRKLCEHCRVKRAATEDELGRFEYAMTRLGVDVASLDLPEHLWFAPSEEGNTCEHCKGKGTAGVVPIHGVLDFTPKVRRLLLEGKLSEVEELQAFRLEGQILRKLEAGDISLEEACL</sequence>
<accession>A0A9P1R8F0</accession>
<dbReference type="InterPro" id="IPR027417">
    <property type="entry name" value="P-loop_NTPase"/>
</dbReference>
<dbReference type="Gene3D" id="3.30.450.90">
    <property type="match status" value="1"/>
</dbReference>
<keyword evidence="3" id="KW-0067">ATP-binding</keyword>
<evidence type="ECO:0000313" key="6">
    <source>
        <dbReference type="Proteomes" id="UP000045039"/>
    </source>
</evidence>